<evidence type="ECO:0000313" key="3">
    <source>
        <dbReference type="EMBL" id="CZR54907.1"/>
    </source>
</evidence>
<sequence>MASPEQPKNYLLEAQINPIDSKRKKVQIIRTISVHATLTFHQLHVGLQLAFERDDEHAYHFKVKDCTEWRTMTQAESAEDLLQMCQFYLDPRCVLDDPRYAGRKILYEWGLAAICEHIITVKGRSEAANGTKLLSGKGKPSACGNVFSQRDMDTVNRRLDRHALNLDGKFWDFESPPTRAEYSDEDVADGYVEADIDGWPSTVSDTIEEAPRSLQSAEPTTSSEEPAPCVPISTLLNPELHGRMEAPLLQPRKKRPESNDW</sequence>
<dbReference type="OrthoDB" id="245563at2759"/>
<dbReference type="Gene3D" id="3.10.290.30">
    <property type="entry name" value="MM3350-like"/>
    <property type="match status" value="1"/>
</dbReference>
<dbReference type="Pfam" id="PF07929">
    <property type="entry name" value="PRiA4_ORF3"/>
    <property type="match status" value="1"/>
</dbReference>
<dbReference type="AlphaFoldDB" id="A0A1L7WQ73"/>
<name>A0A1L7WQ73_9HELO</name>
<feature type="domain" description="Plasmid pRiA4b Orf3-like" evidence="2">
    <location>
        <begin position="23"/>
        <end position="139"/>
    </location>
</feature>
<protein>
    <recommendedName>
        <fullName evidence="2">Plasmid pRiA4b Orf3-like domain-containing protein</fullName>
    </recommendedName>
</protein>
<evidence type="ECO:0000259" key="2">
    <source>
        <dbReference type="Pfam" id="PF07929"/>
    </source>
</evidence>
<evidence type="ECO:0000313" key="4">
    <source>
        <dbReference type="Proteomes" id="UP000184330"/>
    </source>
</evidence>
<gene>
    <name evidence="3" type="ORF">PAC_04792</name>
</gene>
<reference evidence="3 4" key="1">
    <citation type="submission" date="2016-03" db="EMBL/GenBank/DDBJ databases">
        <authorList>
            <person name="Ploux O."/>
        </authorList>
    </citation>
    <scope>NUCLEOTIDE SEQUENCE [LARGE SCALE GENOMIC DNA]</scope>
    <source>
        <strain evidence="3 4">UAMH 11012</strain>
    </source>
</reference>
<evidence type="ECO:0000256" key="1">
    <source>
        <dbReference type="SAM" id="MobiDB-lite"/>
    </source>
</evidence>
<proteinExistence type="predicted"/>
<dbReference type="InterPro" id="IPR012912">
    <property type="entry name" value="Plasmid_pRiA4b_Orf3-like"/>
</dbReference>
<dbReference type="EMBL" id="FJOG01000005">
    <property type="protein sequence ID" value="CZR54907.1"/>
    <property type="molecule type" value="Genomic_DNA"/>
</dbReference>
<dbReference type="InterPro" id="IPR024047">
    <property type="entry name" value="MM3350-like_sf"/>
</dbReference>
<dbReference type="SUPFAM" id="SSF159941">
    <property type="entry name" value="MM3350-like"/>
    <property type="match status" value="1"/>
</dbReference>
<organism evidence="3 4">
    <name type="scientific">Phialocephala subalpina</name>
    <dbReference type="NCBI Taxonomy" id="576137"/>
    <lineage>
        <taxon>Eukaryota</taxon>
        <taxon>Fungi</taxon>
        <taxon>Dikarya</taxon>
        <taxon>Ascomycota</taxon>
        <taxon>Pezizomycotina</taxon>
        <taxon>Leotiomycetes</taxon>
        <taxon>Helotiales</taxon>
        <taxon>Mollisiaceae</taxon>
        <taxon>Phialocephala</taxon>
        <taxon>Phialocephala fortinii species complex</taxon>
    </lineage>
</organism>
<keyword evidence="4" id="KW-1185">Reference proteome</keyword>
<feature type="compositionally biased region" description="Polar residues" evidence="1">
    <location>
        <begin position="213"/>
        <end position="224"/>
    </location>
</feature>
<feature type="region of interest" description="Disordered" evidence="1">
    <location>
        <begin position="209"/>
        <end position="261"/>
    </location>
</feature>
<accession>A0A1L7WQ73</accession>
<dbReference type="Proteomes" id="UP000184330">
    <property type="component" value="Unassembled WGS sequence"/>
</dbReference>